<proteinExistence type="predicted"/>
<comment type="caution">
    <text evidence="2">The sequence shown here is derived from an EMBL/GenBank/DDBJ whole genome shotgun (WGS) entry which is preliminary data.</text>
</comment>
<name>A0A9D1HBZ0_9FLAO</name>
<protein>
    <recommendedName>
        <fullName evidence="4">Oxaloacetate decarboxylase gamma chain</fullName>
    </recommendedName>
</protein>
<evidence type="ECO:0000313" key="3">
    <source>
        <dbReference type="Proteomes" id="UP000824161"/>
    </source>
</evidence>
<evidence type="ECO:0008006" key="4">
    <source>
        <dbReference type="Google" id="ProtNLM"/>
    </source>
</evidence>
<evidence type="ECO:0000313" key="2">
    <source>
        <dbReference type="EMBL" id="HIT98242.1"/>
    </source>
</evidence>
<evidence type="ECO:0000256" key="1">
    <source>
        <dbReference type="SAM" id="Phobius"/>
    </source>
</evidence>
<dbReference type="AlphaFoldDB" id="A0A9D1HBZ0"/>
<accession>A0A9D1HBZ0</accession>
<reference evidence="2" key="1">
    <citation type="submission" date="2020-10" db="EMBL/GenBank/DDBJ databases">
        <authorList>
            <person name="Gilroy R."/>
        </authorList>
    </citation>
    <scope>NUCLEOTIDE SEQUENCE</scope>
    <source>
        <strain evidence="2">1383</strain>
    </source>
</reference>
<keyword evidence="1" id="KW-0472">Membrane</keyword>
<keyword evidence="1" id="KW-1133">Transmembrane helix</keyword>
<dbReference type="EMBL" id="DVLY01000134">
    <property type="protein sequence ID" value="HIT98242.1"/>
    <property type="molecule type" value="Genomic_DNA"/>
</dbReference>
<sequence length="131" mass="14384">MMNMMNFLLSASAEMPANGDTAFIIGVGGSVLVILIMAVIAVIFILLFRYMSKGLRMKKTVNKDAADAPVPLKGKLPANTVAAISAAIYRYMEDSMAEENTIITIDRAAKIYSPWSSKIYVTNARIFNSRR</sequence>
<organism evidence="2 3">
    <name type="scientific">Candidatus Merdimorpha stercoravium</name>
    <dbReference type="NCBI Taxonomy" id="2840863"/>
    <lineage>
        <taxon>Bacteria</taxon>
        <taxon>Pseudomonadati</taxon>
        <taxon>Bacteroidota</taxon>
        <taxon>Flavobacteriia</taxon>
        <taxon>Flavobacteriales</taxon>
        <taxon>Candidatus Merdimorpha</taxon>
    </lineage>
</organism>
<reference evidence="2" key="2">
    <citation type="journal article" date="2021" name="PeerJ">
        <title>Extensive microbial diversity within the chicken gut microbiome revealed by metagenomics and culture.</title>
        <authorList>
            <person name="Gilroy R."/>
            <person name="Ravi A."/>
            <person name="Getino M."/>
            <person name="Pursley I."/>
            <person name="Horton D.L."/>
            <person name="Alikhan N.F."/>
            <person name="Baker D."/>
            <person name="Gharbi K."/>
            <person name="Hall N."/>
            <person name="Watson M."/>
            <person name="Adriaenssens E.M."/>
            <person name="Foster-Nyarko E."/>
            <person name="Jarju S."/>
            <person name="Secka A."/>
            <person name="Antonio M."/>
            <person name="Oren A."/>
            <person name="Chaudhuri R.R."/>
            <person name="La Ragione R."/>
            <person name="Hildebrand F."/>
            <person name="Pallen M.J."/>
        </authorList>
    </citation>
    <scope>NUCLEOTIDE SEQUENCE</scope>
    <source>
        <strain evidence="2">1383</strain>
    </source>
</reference>
<gene>
    <name evidence="2" type="ORF">IAC44_05310</name>
</gene>
<dbReference type="Proteomes" id="UP000824161">
    <property type="component" value="Unassembled WGS sequence"/>
</dbReference>
<keyword evidence="1" id="KW-0812">Transmembrane</keyword>
<feature type="transmembrane region" description="Helical" evidence="1">
    <location>
        <begin position="29"/>
        <end position="48"/>
    </location>
</feature>